<dbReference type="GO" id="GO:0006412">
    <property type="term" value="P:translation"/>
    <property type="evidence" value="ECO:0007669"/>
    <property type="project" value="InterPro"/>
</dbReference>
<evidence type="ECO:0000256" key="5">
    <source>
        <dbReference type="SAM" id="MobiDB-lite"/>
    </source>
</evidence>
<evidence type="ECO:0000256" key="2">
    <source>
        <dbReference type="ARBA" id="ARBA00022980"/>
    </source>
</evidence>
<dbReference type="Pfam" id="PF00238">
    <property type="entry name" value="Ribosomal_L14"/>
    <property type="match status" value="1"/>
</dbReference>
<dbReference type="SUPFAM" id="SSF50193">
    <property type="entry name" value="Ribosomal protein L14"/>
    <property type="match status" value="1"/>
</dbReference>
<dbReference type="GO" id="GO:0070180">
    <property type="term" value="F:large ribosomal subunit rRNA binding"/>
    <property type="evidence" value="ECO:0007669"/>
    <property type="project" value="TreeGrafter"/>
</dbReference>
<evidence type="ECO:0000256" key="3">
    <source>
        <dbReference type="ARBA" id="ARBA00023274"/>
    </source>
</evidence>
<dbReference type="PANTHER" id="PTHR11761:SF3">
    <property type="entry name" value="LARGE RIBOSOMAL SUBUNIT PROTEIN UL14M"/>
    <property type="match status" value="1"/>
</dbReference>
<feature type="region of interest" description="Disordered" evidence="5">
    <location>
        <begin position="31"/>
        <end position="58"/>
    </location>
</feature>
<dbReference type="AlphaFoldDB" id="A0A0J9SBW8"/>
<dbReference type="InterPro" id="IPR000218">
    <property type="entry name" value="Ribosomal_uL14"/>
</dbReference>
<protein>
    <submittedName>
        <fullName evidence="6">50S ribosomal subunit protein L14</fullName>
    </submittedName>
</protein>
<dbReference type="Gene3D" id="2.40.150.20">
    <property type="entry name" value="Ribosomal protein L14"/>
    <property type="match status" value="1"/>
</dbReference>
<dbReference type="CDD" id="cd00337">
    <property type="entry name" value="Ribosomal_uL14"/>
    <property type="match status" value="1"/>
</dbReference>
<evidence type="ECO:0000313" key="6">
    <source>
        <dbReference type="EMBL" id="KMZ80181.1"/>
    </source>
</evidence>
<dbReference type="PANTHER" id="PTHR11761">
    <property type="entry name" value="50S/60S RIBOSOMAL PROTEIN L14/L23"/>
    <property type="match status" value="1"/>
</dbReference>
<proteinExistence type="inferred from homology"/>
<accession>A0A0J9SBW8</accession>
<dbReference type="SMART" id="SM01374">
    <property type="entry name" value="Ribosomal_L14"/>
    <property type="match status" value="1"/>
</dbReference>
<evidence type="ECO:0000256" key="4">
    <source>
        <dbReference type="RuleBase" id="RU003949"/>
    </source>
</evidence>
<dbReference type="GO" id="GO:0003735">
    <property type="term" value="F:structural constituent of ribosome"/>
    <property type="evidence" value="ECO:0007669"/>
    <property type="project" value="InterPro"/>
</dbReference>
<dbReference type="Proteomes" id="UP000053562">
    <property type="component" value="Unassembled WGS sequence"/>
</dbReference>
<organism evidence="6 7">
    <name type="scientific">Plasmodium vivax India VII</name>
    <dbReference type="NCBI Taxonomy" id="1077284"/>
    <lineage>
        <taxon>Eukaryota</taxon>
        <taxon>Sar</taxon>
        <taxon>Alveolata</taxon>
        <taxon>Apicomplexa</taxon>
        <taxon>Aconoidasida</taxon>
        <taxon>Haemosporida</taxon>
        <taxon>Plasmodiidae</taxon>
        <taxon>Plasmodium</taxon>
        <taxon>Plasmodium (Plasmodium)</taxon>
    </lineage>
</organism>
<keyword evidence="3 4" id="KW-0687">Ribonucleoprotein</keyword>
<dbReference type="InterPro" id="IPR019972">
    <property type="entry name" value="Ribosomal_uL14_CS"/>
</dbReference>
<name>A0A0J9SBW8_PLAVI</name>
<sequence length="183" mass="20688">MPCLFFPHECTPTHTPLRRCTCEAARQSEISKTDPHVRGDTGASTPVCPRTKRRTPPPRRMQLTQVLSGLWRQSIVRSADNSGVIKACIIGIGKNKWGTGKIGDRIRVSIRDKTNDCTIQEKTPKGIIVRRKKETKRKDGSYIKFDDNAFVIISKNKLKATKIKGPVAMETRHNCKNLARYIF</sequence>
<gene>
    <name evidence="6" type="ORF">PVIIG_01961</name>
</gene>
<dbReference type="PROSITE" id="PS00049">
    <property type="entry name" value="RIBOSOMAL_L14"/>
    <property type="match status" value="1"/>
</dbReference>
<dbReference type="InterPro" id="IPR036853">
    <property type="entry name" value="Ribosomal_uL14_sf"/>
</dbReference>
<dbReference type="OrthoDB" id="274765at2759"/>
<dbReference type="EMBL" id="KQ234304">
    <property type="protein sequence ID" value="KMZ80181.1"/>
    <property type="molecule type" value="Genomic_DNA"/>
</dbReference>
<evidence type="ECO:0000256" key="1">
    <source>
        <dbReference type="ARBA" id="ARBA00010745"/>
    </source>
</evidence>
<reference evidence="6 7" key="1">
    <citation type="submission" date="2011-08" db="EMBL/GenBank/DDBJ databases">
        <title>The Genome Sequence of Plasmodium vivax India VII.</title>
        <authorList>
            <consortium name="The Broad Institute Genome Sequencing Platform"/>
            <consortium name="The Broad Institute Genome Sequencing Center for Infectious Disease"/>
            <person name="Neafsey D."/>
            <person name="Carlton J."/>
            <person name="Barnwell J."/>
            <person name="Collins W."/>
            <person name="Escalante A."/>
            <person name="Mullikin J."/>
            <person name="Saul A."/>
            <person name="Guigo R."/>
            <person name="Camara F."/>
            <person name="Young S.K."/>
            <person name="Zeng Q."/>
            <person name="Gargeya S."/>
            <person name="Fitzgerald M."/>
            <person name="Haas B."/>
            <person name="Abouelleil A."/>
            <person name="Alvarado L."/>
            <person name="Arachchi H.M."/>
            <person name="Berlin A."/>
            <person name="Brown A."/>
            <person name="Chapman S.B."/>
            <person name="Chen Z."/>
            <person name="Dunbar C."/>
            <person name="Freedman E."/>
            <person name="Gearin G."/>
            <person name="Gellesch M."/>
            <person name="Goldberg J."/>
            <person name="Griggs A."/>
            <person name="Gujja S."/>
            <person name="Heiman D."/>
            <person name="Howarth C."/>
            <person name="Larson L."/>
            <person name="Lui A."/>
            <person name="MacDonald P.J.P."/>
            <person name="Montmayeur A."/>
            <person name="Murphy C."/>
            <person name="Neiman D."/>
            <person name="Pearson M."/>
            <person name="Priest M."/>
            <person name="Roberts A."/>
            <person name="Saif S."/>
            <person name="Shea T."/>
            <person name="Shenoy N."/>
            <person name="Sisk P."/>
            <person name="Stolte C."/>
            <person name="Sykes S."/>
            <person name="Wortman J."/>
            <person name="Nusbaum C."/>
            <person name="Birren B."/>
        </authorList>
    </citation>
    <scope>NUCLEOTIDE SEQUENCE [LARGE SCALE GENOMIC DNA]</scope>
    <source>
        <strain evidence="6 7">India VII</strain>
    </source>
</reference>
<keyword evidence="2 4" id="KW-0689">Ribosomal protein</keyword>
<dbReference type="HAMAP" id="MF_01367">
    <property type="entry name" value="Ribosomal_uL14"/>
    <property type="match status" value="1"/>
</dbReference>
<comment type="similarity">
    <text evidence="1 4">Belongs to the universal ribosomal protein uL14 family.</text>
</comment>
<evidence type="ECO:0000313" key="7">
    <source>
        <dbReference type="Proteomes" id="UP000053562"/>
    </source>
</evidence>
<dbReference type="GO" id="GO:0005762">
    <property type="term" value="C:mitochondrial large ribosomal subunit"/>
    <property type="evidence" value="ECO:0007669"/>
    <property type="project" value="TreeGrafter"/>
</dbReference>